<dbReference type="WBParaSite" id="TCLT_0000147601-mRNA-1">
    <property type="protein sequence ID" value="TCLT_0000147601-mRNA-1"/>
    <property type="gene ID" value="TCLT_0000147601"/>
</dbReference>
<proteinExistence type="predicted"/>
<evidence type="ECO:0000313" key="4">
    <source>
        <dbReference type="WBParaSite" id="TCLT_0000147601-mRNA-1"/>
    </source>
</evidence>
<feature type="compositionally biased region" description="Polar residues" evidence="1">
    <location>
        <begin position="62"/>
        <end position="80"/>
    </location>
</feature>
<reference evidence="4" key="1">
    <citation type="submission" date="2017-02" db="UniProtKB">
        <authorList>
            <consortium name="WormBaseParasite"/>
        </authorList>
    </citation>
    <scope>IDENTIFICATION</scope>
</reference>
<feature type="region of interest" description="Disordered" evidence="1">
    <location>
        <begin position="59"/>
        <end position="80"/>
    </location>
</feature>
<gene>
    <name evidence="2" type="ORF">TCLT_LOCUS1477</name>
</gene>
<dbReference type="AlphaFoldDB" id="A0A0N5CMT8"/>
<dbReference type="Proteomes" id="UP000276776">
    <property type="component" value="Unassembled WGS sequence"/>
</dbReference>
<evidence type="ECO:0000313" key="3">
    <source>
        <dbReference type="Proteomes" id="UP000276776"/>
    </source>
</evidence>
<keyword evidence="3" id="KW-1185">Reference proteome</keyword>
<name>A0A0N5CMT8_THECL</name>
<organism evidence="4">
    <name type="scientific">Thelazia callipaeda</name>
    <name type="common">Oriental eyeworm</name>
    <name type="synonym">Parasitic nematode</name>
    <dbReference type="NCBI Taxonomy" id="103827"/>
    <lineage>
        <taxon>Eukaryota</taxon>
        <taxon>Metazoa</taxon>
        <taxon>Ecdysozoa</taxon>
        <taxon>Nematoda</taxon>
        <taxon>Chromadorea</taxon>
        <taxon>Rhabditida</taxon>
        <taxon>Spirurina</taxon>
        <taxon>Spiruromorpha</taxon>
        <taxon>Thelazioidea</taxon>
        <taxon>Thelaziidae</taxon>
        <taxon>Thelazia</taxon>
    </lineage>
</organism>
<evidence type="ECO:0000313" key="2">
    <source>
        <dbReference type="EMBL" id="VDM96945.1"/>
    </source>
</evidence>
<reference evidence="2 3" key="2">
    <citation type="submission" date="2018-11" db="EMBL/GenBank/DDBJ databases">
        <authorList>
            <consortium name="Pathogen Informatics"/>
        </authorList>
    </citation>
    <scope>NUCLEOTIDE SEQUENCE [LARGE SCALE GENOMIC DNA]</scope>
</reference>
<dbReference type="EMBL" id="UYYF01000194">
    <property type="protein sequence ID" value="VDM96945.1"/>
    <property type="molecule type" value="Genomic_DNA"/>
</dbReference>
<sequence>MYRTQNELISQAYEHEGIYMSASDFKPPWQNVMVEMHSPPLPLSTRAVVSRPIEYSPKATLESHNPSLHPSHQTSASSCVSHDATNHDIYGSNVFITVRSSDTNIDAKQLEPDELEKQAPIASLDIELHTPTSSSSSPNANISTADIVFAL</sequence>
<evidence type="ECO:0000256" key="1">
    <source>
        <dbReference type="SAM" id="MobiDB-lite"/>
    </source>
</evidence>
<protein>
    <submittedName>
        <fullName evidence="4">IRF tryptophan pentad repeat domain-containing protein</fullName>
    </submittedName>
</protein>
<accession>A0A0N5CMT8</accession>